<evidence type="ECO:0000313" key="2">
    <source>
        <dbReference type="Proteomes" id="UP000284057"/>
    </source>
</evidence>
<reference evidence="1 2" key="1">
    <citation type="submission" date="2018-09" db="EMBL/GenBank/DDBJ databases">
        <title>Isolation, diversity and antifungal activity of actinobacteria from wheat.</title>
        <authorList>
            <person name="Han C."/>
        </authorList>
    </citation>
    <scope>NUCLEOTIDE SEQUENCE [LARGE SCALE GENOMIC DNA]</scope>
    <source>
        <strain evidence="1 2">NEAU-YY265</strain>
    </source>
</reference>
<protein>
    <submittedName>
        <fullName evidence="1">ATP/GTP-binding protein</fullName>
    </submittedName>
</protein>
<evidence type="ECO:0000313" key="1">
    <source>
        <dbReference type="EMBL" id="RIQ13244.1"/>
    </source>
</evidence>
<sequence>MYEWRKLAGWGGGIVWGDRGYMWLAGPPVGPPVVDPEAVAQAVLDGMGLEPVQIGMAPKPLEQVADSVGLVGAPAWMWVENPGPTTWGPITDSGSEGGVTVTVTAQVEDIVWNMGDGTSVTCDSPGDAYRQSLGVRESPSCGHRYERTSRDQAGQAYTVTATTNWSAEWEASTGASGTLEVDPLSSSVQVRIGERQLIEQ</sequence>
<dbReference type="RefSeq" id="WP_119662623.1">
    <property type="nucleotide sequence ID" value="NZ_QUAL01000385.1"/>
</dbReference>
<dbReference type="EMBL" id="QUAL01000385">
    <property type="protein sequence ID" value="RIQ13244.1"/>
    <property type="molecule type" value="Genomic_DNA"/>
</dbReference>
<organism evidence="1 2">
    <name type="scientific">Jiangella rhizosphaerae</name>
    <dbReference type="NCBI Taxonomy" id="2293569"/>
    <lineage>
        <taxon>Bacteria</taxon>
        <taxon>Bacillati</taxon>
        <taxon>Actinomycetota</taxon>
        <taxon>Actinomycetes</taxon>
        <taxon>Jiangellales</taxon>
        <taxon>Jiangellaceae</taxon>
        <taxon>Jiangella</taxon>
    </lineage>
</organism>
<accession>A0A418KIJ4</accession>
<dbReference type="AlphaFoldDB" id="A0A418KIJ4"/>
<dbReference type="OrthoDB" id="3742379at2"/>
<name>A0A418KIJ4_9ACTN</name>
<comment type="caution">
    <text evidence="1">The sequence shown here is derived from an EMBL/GenBank/DDBJ whole genome shotgun (WGS) entry which is preliminary data.</text>
</comment>
<keyword evidence="2" id="KW-1185">Reference proteome</keyword>
<dbReference type="Proteomes" id="UP000284057">
    <property type="component" value="Unassembled WGS sequence"/>
</dbReference>
<gene>
    <name evidence="1" type="ORF">DY240_26205</name>
</gene>
<proteinExistence type="predicted"/>